<evidence type="ECO:0000256" key="1">
    <source>
        <dbReference type="SAM" id="Phobius"/>
    </source>
</evidence>
<sequence>MISFNASVWYVLTLGGHISIYHLLSEIVGYF</sequence>
<dbReference type="Proteomes" id="UP000198623">
    <property type="component" value="Unassembled WGS sequence"/>
</dbReference>
<accession>A0A1I2N3M0</accession>
<dbReference type="EMBL" id="FOOU01000002">
    <property type="protein sequence ID" value="SFF98008.1"/>
    <property type="molecule type" value="Genomic_DNA"/>
</dbReference>
<proteinExistence type="predicted"/>
<keyword evidence="1" id="KW-1133">Transmembrane helix</keyword>
<organism evidence="2 3">
    <name type="scientific">Neptunomonas qingdaonensis</name>
    <dbReference type="NCBI Taxonomy" id="1045558"/>
    <lineage>
        <taxon>Bacteria</taxon>
        <taxon>Pseudomonadati</taxon>
        <taxon>Pseudomonadota</taxon>
        <taxon>Gammaproteobacteria</taxon>
        <taxon>Oceanospirillales</taxon>
        <taxon>Oceanospirillaceae</taxon>
        <taxon>Neptunomonas</taxon>
    </lineage>
</organism>
<feature type="transmembrane region" description="Helical" evidence="1">
    <location>
        <begin position="6"/>
        <end position="24"/>
    </location>
</feature>
<keyword evidence="1" id="KW-0812">Transmembrane</keyword>
<evidence type="ECO:0000313" key="3">
    <source>
        <dbReference type="Proteomes" id="UP000198623"/>
    </source>
</evidence>
<keyword evidence="1" id="KW-0472">Membrane</keyword>
<name>A0A1I2N3M0_9GAMM</name>
<protein>
    <submittedName>
        <fullName evidence="2">Uncharacterized protein</fullName>
    </submittedName>
</protein>
<gene>
    <name evidence="2" type="ORF">SAMN05216175_102256</name>
</gene>
<keyword evidence="3" id="KW-1185">Reference proteome</keyword>
<dbReference type="AlphaFoldDB" id="A0A1I2N3M0"/>
<evidence type="ECO:0000313" key="2">
    <source>
        <dbReference type="EMBL" id="SFF98008.1"/>
    </source>
</evidence>
<reference evidence="3" key="1">
    <citation type="submission" date="2016-10" db="EMBL/GenBank/DDBJ databases">
        <authorList>
            <person name="Varghese N."/>
            <person name="Submissions S."/>
        </authorList>
    </citation>
    <scope>NUCLEOTIDE SEQUENCE [LARGE SCALE GENOMIC DNA]</scope>
    <source>
        <strain evidence="3">CGMCC 1.10971</strain>
    </source>
</reference>